<dbReference type="PATRIC" id="fig|595434.4.peg.5540"/>
<feature type="domain" description="AMP-dependent synthetase/ligase" evidence="1">
    <location>
        <begin position="58"/>
        <end position="424"/>
    </location>
</feature>
<dbReference type="AlphaFoldDB" id="A0A0J1B604"/>
<dbReference type="SUPFAM" id="SSF56801">
    <property type="entry name" value="Acetyl-CoA synthetase-like"/>
    <property type="match status" value="1"/>
</dbReference>
<dbReference type="InterPro" id="IPR000873">
    <property type="entry name" value="AMP-dep_synth/lig_dom"/>
</dbReference>
<keyword evidence="3" id="KW-1185">Reference proteome</keyword>
<dbReference type="InterPro" id="IPR050237">
    <property type="entry name" value="ATP-dep_AMP-bd_enzyme"/>
</dbReference>
<dbReference type="STRING" id="595434.RISK_005837"/>
<evidence type="ECO:0000259" key="1">
    <source>
        <dbReference type="Pfam" id="PF00501"/>
    </source>
</evidence>
<dbReference type="PROSITE" id="PS00455">
    <property type="entry name" value="AMP_BINDING"/>
    <property type="match status" value="1"/>
</dbReference>
<dbReference type="InterPro" id="IPR042099">
    <property type="entry name" value="ANL_N_sf"/>
</dbReference>
<accession>A0A0J1B604</accession>
<dbReference type="Proteomes" id="UP000036367">
    <property type="component" value="Unassembled WGS sequence"/>
</dbReference>
<comment type="caution">
    <text evidence="2">The sequence shown here is derived from an EMBL/GenBank/DDBJ whole genome shotgun (WGS) entry which is preliminary data.</text>
</comment>
<dbReference type="GO" id="GO:0016874">
    <property type="term" value="F:ligase activity"/>
    <property type="evidence" value="ECO:0007669"/>
    <property type="project" value="UniProtKB-KW"/>
</dbReference>
<dbReference type="Gene3D" id="3.40.50.12780">
    <property type="entry name" value="N-terminal domain of ligase-like"/>
    <property type="match status" value="1"/>
</dbReference>
<dbReference type="InterPro" id="IPR020845">
    <property type="entry name" value="AMP-binding_CS"/>
</dbReference>
<gene>
    <name evidence="2" type="ORF">RISK_005837</name>
</gene>
<evidence type="ECO:0000313" key="2">
    <source>
        <dbReference type="EMBL" id="KLU02167.1"/>
    </source>
</evidence>
<dbReference type="PANTHER" id="PTHR43767:SF1">
    <property type="entry name" value="NONRIBOSOMAL PEPTIDE SYNTHASE PES1 (EUROFUNG)-RELATED"/>
    <property type="match status" value="1"/>
</dbReference>
<sequence length="583" mass="63989">MKMSDGPCSRESSQVLAGTAGSTGNVASRLSAVAKVLPGGIAIAEPSGPAKRDGSDRDYALTTFKTLDDRSTQIARGLLASGIQPGMRLVSLVPFGAQFIELVFAMMKAGVVVVLIDPGMDRKHLVGCLQEVNPDGFLGIPKAQAIRAILRRRFPNAKRNITVGRRWFWGGKTLKQILELGERNSALTLPEVQTLDDAAVIFTTGSTGPPKGVAYTHQTFHAQIDRIRNRYEIRQGSRDLACFPLFGLFDAVMGVTTIIPDMDPTRPADVDPKKLIQAARQWEVDQAFGSPALWKTVTRWCEANAVGKPFPTLKRVLSAGAPVPAATLESLRRFVHEDARIETPYGATEALPIASIESRAVISETGPAASKGKGVCVGSRFDGVRWKVIEINDGPIATIDDVNELPRGKIGELIVSGPMVTRRYVTRVDQNALHKVHEGSGGSEDPFWHRMGDVGYLDDQDRFWFCGRKAHRIVSSKRTFFTIPCESVFNVDEQVEKCALVGVGKPGEQEPVLVVQPVDLSISGDSRRTQELEARLRDRAARNPLTHRIERFVIRDQPLPVDIRHNSKIFREKLAAELNDPNQ</sequence>
<dbReference type="CDD" id="cd05910">
    <property type="entry name" value="FACL_like_1"/>
    <property type="match status" value="1"/>
</dbReference>
<dbReference type="EMBL" id="LECT01000045">
    <property type="protein sequence ID" value="KLU02167.1"/>
    <property type="molecule type" value="Genomic_DNA"/>
</dbReference>
<dbReference type="Pfam" id="PF00501">
    <property type="entry name" value="AMP-binding"/>
    <property type="match status" value="1"/>
</dbReference>
<organism evidence="2 3">
    <name type="scientific">Rhodopirellula islandica</name>
    <dbReference type="NCBI Taxonomy" id="595434"/>
    <lineage>
        <taxon>Bacteria</taxon>
        <taxon>Pseudomonadati</taxon>
        <taxon>Planctomycetota</taxon>
        <taxon>Planctomycetia</taxon>
        <taxon>Pirellulales</taxon>
        <taxon>Pirellulaceae</taxon>
        <taxon>Rhodopirellula</taxon>
    </lineage>
</organism>
<dbReference type="PANTHER" id="PTHR43767">
    <property type="entry name" value="LONG-CHAIN-FATTY-ACID--COA LIGASE"/>
    <property type="match status" value="1"/>
</dbReference>
<reference evidence="2" key="1">
    <citation type="submission" date="2015-05" db="EMBL/GenBank/DDBJ databases">
        <title>Permanent draft genome of Rhodopirellula islandicus K833.</title>
        <authorList>
            <person name="Kizina J."/>
            <person name="Richter M."/>
            <person name="Glockner F.O."/>
            <person name="Harder J."/>
        </authorList>
    </citation>
    <scope>NUCLEOTIDE SEQUENCE [LARGE SCALE GENOMIC DNA]</scope>
    <source>
        <strain evidence="2">K833</strain>
    </source>
</reference>
<dbReference type="NCBIfam" id="NF006754">
    <property type="entry name" value="PRK09274.1"/>
    <property type="match status" value="1"/>
</dbReference>
<evidence type="ECO:0000313" key="3">
    <source>
        <dbReference type="Proteomes" id="UP000036367"/>
    </source>
</evidence>
<name>A0A0J1B604_RHOIS</name>
<protein>
    <submittedName>
        <fullName evidence="2">AMP-dependent synthetase/ligase in alkane synthesis cluster</fullName>
    </submittedName>
</protein>
<proteinExistence type="predicted"/>